<comment type="caution">
    <text evidence="3">The sequence shown here is derived from an EMBL/GenBank/DDBJ whole genome shotgun (WGS) entry which is preliminary data.</text>
</comment>
<feature type="region of interest" description="Disordered" evidence="1">
    <location>
        <begin position="1"/>
        <end position="32"/>
    </location>
</feature>
<feature type="transmembrane region" description="Helical" evidence="2">
    <location>
        <begin position="91"/>
        <end position="114"/>
    </location>
</feature>
<accession>A0ABP4DCN0</accession>
<keyword evidence="2" id="KW-1133">Transmembrane helix</keyword>
<evidence type="ECO:0000313" key="4">
    <source>
        <dbReference type="Proteomes" id="UP001501072"/>
    </source>
</evidence>
<keyword evidence="2" id="KW-0812">Transmembrane</keyword>
<reference evidence="4" key="1">
    <citation type="journal article" date="2019" name="Int. J. Syst. Evol. Microbiol.">
        <title>The Global Catalogue of Microorganisms (GCM) 10K type strain sequencing project: providing services to taxonomists for standard genome sequencing and annotation.</title>
        <authorList>
            <consortium name="The Broad Institute Genomics Platform"/>
            <consortium name="The Broad Institute Genome Sequencing Center for Infectious Disease"/>
            <person name="Wu L."/>
            <person name="Ma J."/>
        </authorList>
    </citation>
    <scope>NUCLEOTIDE SEQUENCE [LARGE SCALE GENOMIC DNA]</scope>
    <source>
        <strain evidence="4">JCM 11269</strain>
    </source>
</reference>
<feature type="region of interest" description="Disordered" evidence="1">
    <location>
        <begin position="120"/>
        <end position="140"/>
    </location>
</feature>
<evidence type="ECO:0008006" key="5">
    <source>
        <dbReference type="Google" id="ProtNLM"/>
    </source>
</evidence>
<feature type="compositionally biased region" description="Gly residues" evidence="1">
    <location>
        <begin position="125"/>
        <end position="134"/>
    </location>
</feature>
<evidence type="ECO:0000256" key="1">
    <source>
        <dbReference type="SAM" id="MobiDB-lite"/>
    </source>
</evidence>
<gene>
    <name evidence="3" type="ORF">GCM10009564_12530</name>
</gene>
<dbReference type="Proteomes" id="UP001501072">
    <property type="component" value="Unassembled WGS sequence"/>
</dbReference>
<evidence type="ECO:0000313" key="3">
    <source>
        <dbReference type="EMBL" id="GAA1006098.1"/>
    </source>
</evidence>
<keyword evidence="2" id="KW-0472">Membrane</keyword>
<proteinExistence type="predicted"/>
<dbReference type="EMBL" id="BAAAHU010000008">
    <property type="protein sequence ID" value="GAA1006098.1"/>
    <property type="molecule type" value="Genomic_DNA"/>
</dbReference>
<name>A0ABP4DCN0_9ACTN</name>
<keyword evidence="4" id="KW-1185">Reference proteome</keyword>
<feature type="transmembrane region" description="Helical" evidence="2">
    <location>
        <begin position="44"/>
        <end position="65"/>
    </location>
</feature>
<sequence length="140" mass="14287">MTGAAARSGRGLAQASRRIPRPARLPGGERGTGKVTDLFEEMTSMLLIGLLLLAATAAFTALAIADNLSGGPEYTVSVLGSDIARVNTLEVFSAGLALALLFCLGAALLVGSAARHRRAHRGARGHGGGPGGPMGRDVRR</sequence>
<protein>
    <recommendedName>
        <fullName evidence="5">Integral membrane protein</fullName>
    </recommendedName>
</protein>
<organism evidence="3 4">
    <name type="scientific">Streptomyces thermogriseus</name>
    <dbReference type="NCBI Taxonomy" id="75292"/>
    <lineage>
        <taxon>Bacteria</taxon>
        <taxon>Bacillati</taxon>
        <taxon>Actinomycetota</taxon>
        <taxon>Actinomycetes</taxon>
        <taxon>Kitasatosporales</taxon>
        <taxon>Streptomycetaceae</taxon>
        <taxon>Streptomyces</taxon>
    </lineage>
</organism>
<evidence type="ECO:0000256" key="2">
    <source>
        <dbReference type="SAM" id="Phobius"/>
    </source>
</evidence>